<feature type="domain" description="Nucleoside diphosphate kinase-like" evidence="7">
    <location>
        <begin position="37"/>
        <end position="141"/>
    </location>
</feature>
<keyword evidence="3" id="KW-0547">Nucleotide-binding</keyword>
<dbReference type="Proteomes" id="UP000314983">
    <property type="component" value="Chromosome 19"/>
</dbReference>
<evidence type="ECO:0000256" key="6">
    <source>
        <dbReference type="PROSITE-ProRule" id="PRU00706"/>
    </source>
</evidence>
<evidence type="ECO:0000256" key="2">
    <source>
        <dbReference type="ARBA" id="ARBA00022679"/>
    </source>
</evidence>
<dbReference type="GO" id="GO:0005524">
    <property type="term" value="F:ATP binding"/>
    <property type="evidence" value="ECO:0007669"/>
    <property type="project" value="UniProtKB-KW"/>
</dbReference>
<dbReference type="SUPFAM" id="SSF54919">
    <property type="entry name" value="Nucleoside diphosphate kinase, NDK"/>
    <property type="match status" value="1"/>
</dbReference>
<name>A0A4W4HUE2_ELEEL</name>
<evidence type="ECO:0000313" key="8">
    <source>
        <dbReference type="Ensembl" id="ENSEEEP00000052600.2"/>
    </source>
</evidence>
<evidence type="ECO:0000256" key="1">
    <source>
        <dbReference type="ARBA" id="ARBA00008142"/>
    </source>
</evidence>
<accession>A0A4W4HUE2</accession>
<reference evidence="8" key="5">
    <citation type="submission" date="2025-09" db="UniProtKB">
        <authorList>
            <consortium name="Ensembl"/>
        </authorList>
    </citation>
    <scope>IDENTIFICATION</scope>
</reference>
<proteinExistence type="inferred from homology"/>
<protein>
    <recommendedName>
        <fullName evidence="7">Nucleoside diphosphate kinase-like domain-containing protein</fullName>
    </recommendedName>
</protein>
<keyword evidence="5" id="KW-0067">ATP-binding</keyword>
<reference evidence="8" key="3">
    <citation type="submission" date="2020-05" db="EMBL/GenBank/DDBJ databases">
        <title>Electrophorus electricus (electric eel) genome, fEleEle1, primary haplotype.</title>
        <authorList>
            <person name="Myers G."/>
            <person name="Meyer A."/>
            <person name="Fedrigo O."/>
            <person name="Formenti G."/>
            <person name="Rhie A."/>
            <person name="Tracey A."/>
            <person name="Sims Y."/>
            <person name="Jarvis E.D."/>
        </authorList>
    </citation>
    <scope>NUCLEOTIDE SEQUENCE [LARGE SCALE GENOMIC DNA]</scope>
</reference>
<dbReference type="Ensembl" id="ENSEEET00000053167.2">
    <property type="protein sequence ID" value="ENSEEEP00000052600.2"/>
    <property type="gene ID" value="ENSEEEG00000024643.2"/>
</dbReference>
<dbReference type="PROSITE" id="PS51374">
    <property type="entry name" value="NDPK_LIKE"/>
    <property type="match status" value="1"/>
</dbReference>
<dbReference type="AlphaFoldDB" id="A0A4W4HUE2"/>
<reference evidence="9" key="1">
    <citation type="journal article" date="2014" name="Science">
        <title>Nonhuman genetics. Genomic basis for the convergent evolution of electric organs.</title>
        <authorList>
            <person name="Gallant J.R."/>
            <person name="Traeger L.L."/>
            <person name="Volkening J.D."/>
            <person name="Moffett H."/>
            <person name="Chen P.H."/>
            <person name="Novina C.D."/>
            <person name="Phillips G.N.Jr."/>
            <person name="Anand R."/>
            <person name="Wells G.B."/>
            <person name="Pinch M."/>
            <person name="Guth R."/>
            <person name="Unguez G.A."/>
            <person name="Albert J.S."/>
            <person name="Zakon H.H."/>
            <person name="Samanta M.P."/>
            <person name="Sussman M.R."/>
        </authorList>
    </citation>
    <scope>NUCLEOTIDE SEQUENCE [LARGE SCALE GENOMIC DNA]</scope>
</reference>
<dbReference type="GeneTree" id="ENSGT00940000164537"/>
<dbReference type="InterPro" id="IPR034907">
    <property type="entry name" value="NDK-like_dom"/>
</dbReference>
<keyword evidence="9" id="KW-1185">Reference proteome</keyword>
<evidence type="ECO:0000256" key="5">
    <source>
        <dbReference type="ARBA" id="ARBA00022840"/>
    </source>
</evidence>
<dbReference type="GO" id="GO:0016301">
    <property type="term" value="F:kinase activity"/>
    <property type="evidence" value="ECO:0007669"/>
    <property type="project" value="UniProtKB-KW"/>
</dbReference>
<evidence type="ECO:0000256" key="3">
    <source>
        <dbReference type="ARBA" id="ARBA00022741"/>
    </source>
</evidence>
<organism evidence="8 9">
    <name type="scientific">Electrophorus electricus</name>
    <name type="common">Electric eel</name>
    <name type="synonym">Gymnotus electricus</name>
    <dbReference type="NCBI Taxonomy" id="8005"/>
    <lineage>
        <taxon>Eukaryota</taxon>
        <taxon>Metazoa</taxon>
        <taxon>Chordata</taxon>
        <taxon>Craniata</taxon>
        <taxon>Vertebrata</taxon>
        <taxon>Euteleostomi</taxon>
        <taxon>Actinopterygii</taxon>
        <taxon>Neopterygii</taxon>
        <taxon>Teleostei</taxon>
        <taxon>Ostariophysi</taxon>
        <taxon>Gymnotiformes</taxon>
        <taxon>Gymnotoidei</taxon>
        <taxon>Gymnotidae</taxon>
        <taxon>Electrophorus</taxon>
    </lineage>
</organism>
<keyword evidence="2" id="KW-0808">Transferase</keyword>
<dbReference type="PANTHER" id="PTHR46161">
    <property type="entry name" value="NUCLEOSIDE DIPHOSPHATE KINASE"/>
    <property type="match status" value="1"/>
</dbReference>
<dbReference type="Gene3D" id="3.30.70.141">
    <property type="entry name" value="Nucleoside diphosphate kinase-like domain"/>
    <property type="match status" value="1"/>
</dbReference>
<keyword evidence="4" id="KW-0418">Kinase</keyword>
<dbReference type="InterPro" id="IPR036850">
    <property type="entry name" value="NDK-like_dom_sf"/>
</dbReference>
<comment type="similarity">
    <text evidence="1 6">Belongs to the NDK family.</text>
</comment>
<reference evidence="9" key="2">
    <citation type="journal article" date="2017" name="Sci. Adv.">
        <title>A tail of two voltages: Proteomic comparison of the three electric organs of the electric eel.</title>
        <authorList>
            <person name="Traeger L.L."/>
            <person name="Sabat G."/>
            <person name="Barrett-Wilt G.A."/>
            <person name="Wells G.B."/>
            <person name="Sussman M.R."/>
        </authorList>
    </citation>
    <scope>NUCLEOTIDE SEQUENCE [LARGE SCALE GENOMIC DNA]</scope>
</reference>
<dbReference type="PANTHER" id="PTHR46161:SF3">
    <property type="entry name" value="NUCLEOSIDE DIPHOSPHATE KINASE DDB_G0292928-RELATED"/>
    <property type="match status" value="1"/>
</dbReference>
<dbReference type="SMART" id="SM00562">
    <property type="entry name" value="NDK"/>
    <property type="match status" value="1"/>
</dbReference>
<comment type="caution">
    <text evidence="6">Lacks conserved residue(s) required for the propagation of feature annotation.</text>
</comment>
<reference evidence="8" key="4">
    <citation type="submission" date="2025-08" db="UniProtKB">
        <authorList>
            <consortium name="Ensembl"/>
        </authorList>
    </citation>
    <scope>IDENTIFICATION</scope>
</reference>
<sequence length="210" mass="23977">MTSDSKEYASRQLGFFFPSFSLNGEIPAAKQDSDTQTQKTLALIPPYLLQEKKEEILKTILDSGFQVAMQHEAVLTKEQAKAFYKQHEGTEYFHTGYMISRGPSVMMILSKENAIAEWRELMGPADSELGITIIKKVQFVSACESLICPFRDPPVMKIVQIKTIFVRYTSFYWSFGAFEGVLFMNSRLLNCITDCCYWHIRGVSNKLHTV</sequence>
<evidence type="ECO:0000259" key="7">
    <source>
        <dbReference type="SMART" id="SM00562"/>
    </source>
</evidence>
<dbReference type="Pfam" id="PF00334">
    <property type="entry name" value="NDK"/>
    <property type="match status" value="1"/>
</dbReference>
<evidence type="ECO:0000313" key="9">
    <source>
        <dbReference type="Proteomes" id="UP000314983"/>
    </source>
</evidence>
<evidence type="ECO:0000256" key="4">
    <source>
        <dbReference type="ARBA" id="ARBA00022777"/>
    </source>
</evidence>